<keyword evidence="2 13" id="KW-0813">Transport</keyword>
<accession>A0ABY5TV97</accession>
<dbReference type="NCBIfam" id="TIGR01144">
    <property type="entry name" value="ATP_synt_b"/>
    <property type="match status" value="1"/>
</dbReference>
<evidence type="ECO:0000256" key="7">
    <source>
        <dbReference type="ARBA" id="ARBA00022989"/>
    </source>
</evidence>
<proteinExistence type="inferred from homology"/>
<dbReference type="PANTHER" id="PTHR33445:SF1">
    <property type="entry name" value="ATP SYNTHASE SUBUNIT B"/>
    <property type="match status" value="1"/>
</dbReference>
<evidence type="ECO:0000256" key="8">
    <source>
        <dbReference type="ARBA" id="ARBA00023065"/>
    </source>
</evidence>
<evidence type="ECO:0000256" key="5">
    <source>
        <dbReference type="ARBA" id="ARBA00022692"/>
    </source>
</evidence>
<organism evidence="15 16">
    <name type="scientific">Mesomycoplasma molare</name>
    <dbReference type="NCBI Taxonomy" id="171288"/>
    <lineage>
        <taxon>Bacteria</taxon>
        <taxon>Bacillati</taxon>
        <taxon>Mycoplasmatota</taxon>
        <taxon>Mycoplasmoidales</taxon>
        <taxon>Metamycoplasmataceae</taxon>
        <taxon>Mesomycoplasma</taxon>
    </lineage>
</organism>
<dbReference type="SUPFAM" id="SSF81573">
    <property type="entry name" value="F1F0 ATP synthase subunit B, membrane domain"/>
    <property type="match status" value="1"/>
</dbReference>
<evidence type="ECO:0000256" key="14">
    <source>
        <dbReference type="RuleBase" id="RU003848"/>
    </source>
</evidence>
<evidence type="ECO:0000313" key="15">
    <source>
        <dbReference type="EMBL" id="UWD34567.1"/>
    </source>
</evidence>
<evidence type="ECO:0000256" key="1">
    <source>
        <dbReference type="ARBA" id="ARBA00005513"/>
    </source>
</evidence>
<evidence type="ECO:0000256" key="9">
    <source>
        <dbReference type="ARBA" id="ARBA00023136"/>
    </source>
</evidence>
<dbReference type="RefSeq" id="WP_027123292.1">
    <property type="nucleotide sequence ID" value="NZ_CP103423.1"/>
</dbReference>
<keyword evidence="16" id="KW-1185">Reference proteome</keyword>
<evidence type="ECO:0000256" key="3">
    <source>
        <dbReference type="ARBA" id="ARBA00022475"/>
    </source>
</evidence>
<keyword evidence="9 13" id="KW-0472">Membrane</keyword>
<dbReference type="Pfam" id="PF00430">
    <property type="entry name" value="ATP-synt_B"/>
    <property type="match status" value="1"/>
</dbReference>
<evidence type="ECO:0000256" key="12">
    <source>
        <dbReference type="ARBA" id="ARBA00037847"/>
    </source>
</evidence>
<name>A0ABY5TV97_9BACT</name>
<keyword evidence="3 13" id="KW-1003">Cell membrane</keyword>
<dbReference type="EMBL" id="CP103423">
    <property type="protein sequence ID" value="UWD34567.1"/>
    <property type="molecule type" value="Genomic_DNA"/>
</dbReference>
<dbReference type="InterPro" id="IPR028987">
    <property type="entry name" value="ATP_synth_B-like_membr_sf"/>
</dbReference>
<comment type="subcellular location">
    <subcellularLocation>
        <location evidence="13">Cell membrane</location>
        <topology evidence="13">Single-pass membrane protein</topology>
    </subcellularLocation>
    <subcellularLocation>
        <location evidence="12">Endomembrane system</location>
        <topology evidence="12">Single-pass membrane protein</topology>
    </subcellularLocation>
</comment>
<dbReference type="PANTHER" id="PTHR33445">
    <property type="entry name" value="ATP SYNTHASE SUBUNIT B', CHLOROPLASTIC"/>
    <property type="match status" value="1"/>
</dbReference>
<keyword evidence="7 13" id="KW-1133">Transmembrane helix</keyword>
<keyword evidence="8 13" id="KW-0406">Ion transport</keyword>
<sequence length="186" mass="21769">MINRIIKNFSSDGKVDVENDVSALFKNIFPNPWVVLATTIAFIIVFIFLFFFIFKPLKKVIEERREFIQKNIDETITNKEKSIKLEEKRNIELWEARIAAAGIINQAKIESEKIANQYISNAKKEAKRIIEDGHISVSQQQRKFEEESREEIITVATKLASKILEKHVSHYEEKELIDKLLNEVYE</sequence>
<dbReference type="CDD" id="cd06503">
    <property type="entry name" value="ATP-synt_Fo_b"/>
    <property type="match status" value="1"/>
</dbReference>
<dbReference type="InterPro" id="IPR002146">
    <property type="entry name" value="ATP_synth_b/b'su_bac/chlpt"/>
</dbReference>
<evidence type="ECO:0000256" key="11">
    <source>
        <dbReference type="ARBA" id="ARBA00025198"/>
    </source>
</evidence>
<evidence type="ECO:0000256" key="13">
    <source>
        <dbReference type="HAMAP-Rule" id="MF_01398"/>
    </source>
</evidence>
<comment type="function">
    <text evidence="13">Component of the F(0) channel, it forms part of the peripheral stalk, linking F(1) to F(0).</text>
</comment>
<evidence type="ECO:0000256" key="6">
    <source>
        <dbReference type="ARBA" id="ARBA00022781"/>
    </source>
</evidence>
<evidence type="ECO:0000256" key="10">
    <source>
        <dbReference type="ARBA" id="ARBA00023310"/>
    </source>
</evidence>
<keyword evidence="6 13" id="KW-0375">Hydrogen ion transport</keyword>
<keyword evidence="5 13" id="KW-0812">Transmembrane</keyword>
<evidence type="ECO:0000256" key="2">
    <source>
        <dbReference type="ARBA" id="ARBA00022448"/>
    </source>
</evidence>
<protein>
    <recommendedName>
        <fullName evidence="13">ATP synthase subunit b</fullName>
    </recommendedName>
    <alternativeName>
        <fullName evidence="13">ATP synthase F(0) sector subunit b</fullName>
    </alternativeName>
    <alternativeName>
        <fullName evidence="13">ATPase subunit I</fullName>
    </alternativeName>
    <alternativeName>
        <fullName evidence="13">F-type ATPase subunit b</fullName>
        <shortName evidence="13">F-ATPase subunit b</shortName>
    </alternativeName>
</protein>
<comment type="subunit">
    <text evidence="13">F-type ATPases have 2 components, F(1) - the catalytic core - and F(0) - the membrane proton channel. F(1) has five subunits: alpha(3), beta(3), gamma(1), delta(1), epsilon(1). F(0) has three main subunits: a(1), b(2) and c(10-14). The alpha and beta chains form an alternating ring which encloses part of the gamma chain. F(1) is attached to F(0) by a central stalk formed by the gamma and epsilon chains, while a peripheral stalk is formed by the delta and b chains.</text>
</comment>
<dbReference type="Proteomes" id="UP001058364">
    <property type="component" value="Chromosome"/>
</dbReference>
<keyword evidence="10 13" id="KW-0066">ATP synthesis</keyword>
<comment type="function">
    <text evidence="11 13">F(1)F(0) ATP synthase produces ATP from ADP in the presence of a proton or sodium gradient. F-type ATPases consist of two structural domains, F(1) containing the extramembraneous catalytic core and F(0) containing the membrane proton channel, linked together by a central stalk and a peripheral stalk. During catalysis, ATP synthesis in the catalytic domain of F(1) is coupled via a rotary mechanism of the central stalk subunits to proton translocation.</text>
</comment>
<feature type="transmembrane region" description="Helical" evidence="13">
    <location>
        <begin position="33"/>
        <end position="54"/>
    </location>
</feature>
<reference evidence="15" key="1">
    <citation type="submission" date="2022-08" db="EMBL/GenBank/DDBJ databases">
        <title>Complete genome sequence of Mycoplasma molare type strain H 542.</title>
        <authorList>
            <person name="Spergser J."/>
        </authorList>
    </citation>
    <scope>NUCLEOTIDE SEQUENCE</scope>
    <source>
        <strain evidence="15">H 542</strain>
    </source>
</reference>
<keyword evidence="4 13" id="KW-0138">CF(0)</keyword>
<dbReference type="Gene3D" id="1.20.5.620">
    <property type="entry name" value="F1F0 ATP synthase subunit B, membrane domain"/>
    <property type="match status" value="1"/>
</dbReference>
<gene>
    <name evidence="13 15" type="primary">atpF</name>
    <name evidence="15" type="ORF">NX772_01930</name>
</gene>
<evidence type="ECO:0000256" key="4">
    <source>
        <dbReference type="ARBA" id="ARBA00022547"/>
    </source>
</evidence>
<evidence type="ECO:0000313" key="16">
    <source>
        <dbReference type="Proteomes" id="UP001058364"/>
    </source>
</evidence>
<dbReference type="InterPro" id="IPR050059">
    <property type="entry name" value="ATP_synthase_B_chain"/>
</dbReference>
<comment type="similarity">
    <text evidence="1 13 14">Belongs to the ATPase B chain family.</text>
</comment>
<dbReference type="HAMAP" id="MF_01398">
    <property type="entry name" value="ATP_synth_b_bprime"/>
    <property type="match status" value="1"/>
</dbReference>
<dbReference type="InterPro" id="IPR005864">
    <property type="entry name" value="ATP_synth_F0_bsu_bac"/>
</dbReference>